<feature type="domain" description="NUC153" evidence="4">
    <location>
        <begin position="144"/>
        <end position="166"/>
    </location>
</feature>
<feature type="compositionally biased region" description="Basic residues" evidence="3">
    <location>
        <begin position="108"/>
        <end position="121"/>
    </location>
</feature>
<evidence type="ECO:0000256" key="2">
    <source>
        <dbReference type="ARBA" id="ARBA00023242"/>
    </source>
</evidence>
<evidence type="ECO:0000259" key="4">
    <source>
        <dbReference type="Pfam" id="PF08159"/>
    </source>
</evidence>
<sequence length="184" mass="21619">VQMMSDVVTKRIAVLSKGNIKNVKLEGVKSLISQNIPEDRLISISFRQKKKLAIIIELKDVQCSKTVYDILDGQEIENIFLDCYFMDEKAELGEEIFVEKVEKVRKTNTKKSERKKQRKEKTKREIEERIKRKNADGFVFDPNDSRFDKVYTDPSFYIDTSHPLYKNNEGAEMMVEEMRRRNGD</sequence>
<dbReference type="AlphaFoldDB" id="L7JU54"/>
<dbReference type="VEuPathDB" id="MicrosporidiaDB:THOM_2489"/>
<proteinExistence type="predicted"/>
<dbReference type="Proteomes" id="UP000011185">
    <property type="component" value="Unassembled WGS sequence"/>
</dbReference>
<dbReference type="GO" id="GO:0005730">
    <property type="term" value="C:nucleolus"/>
    <property type="evidence" value="ECO:0007669"/>
    <property type="project" value="UniProtKB-SubCell"/>
</dbReference>
<accession>L7JU54</accession>
<name>L7JU54_TRAHO</name>
<dbReference type="OMA" id="CYFMDEK"/>
<comment type="subcellular location">
    <subcellularLocation>
        <location evidence="1">Nucleus</location>
        <location evidence="1">Nucleolus</location>
    </subcellularLocation>
</comment>
<evidence type="ECO:0000256" key="3">
    <source>
        <dbReference type="SAM" id="MobiDB-lite"/>
    </source>
</evidence>
<organism evidence="5 6">
    <name type="scientific">Trachipleistophora hominis</name>
    <name type="common">Microsporidian parasite</name>
    <dbReference type="NCBI Taxonomy" id="72359"/>
    <lineage>
        <taxon>Eukaryota</taxon>
        <taxon>Fungi</taxon>
        <taxon>Fungi incertae sedis</taxon>
        <taxon>Microsporidia</taxon>
        <taxon>Pleistophoridae</taxon>
        <taxon>Trachipleistophora</taxon>
    </lineage>
</organism>
<feature type="region of interest" description="Disordered" evidence="3">
    <location>
        <begin position="108"/>
        <end position="127"/>
    </location>
</feature>
<evidence type="ECO:0000313" key="6">
    <source>
        <dbReference type="Proteomes" id="UP000011185"/>
    </source>
</evidence>
<feature type="non-terminal residue" evidence="5">
    <location>
        <position position="1"/>
    </location>
</feature>
<dbReference type="HOGENOM" id="CLU_1483081_0_0_1"/>
<evidence type="ECO:0000313" key="5">
    <source>
        <dbReference type="EMBL" id="ELQ74576.1"/>
    </source>
</evidence>
<dbReference type="InParanoid" id="L7JU54"/>
<dbReference type="InterPro" id="IPR012580">
    <property type="entry name" value="NUC153"/>
</dbReference>
<keyword evidence="2" id="KW-0539">Nucleus</keyword>
<evidence type="ECO:0000256" key="1">
    <source>
        <dbReference type="ARBA" id="ARBA00004604"/>
    </source>
</evidence>
<dbReference type="EMBL" id="JH994035">
    <property type="protein sequence ID" value="ELQ74576.1"/>
    <property type="molecule type" value="Genomic_DNA"/>
</dbReference>
<dbReference type="Pfam" id="PF08159">
    <property type="entry name" value="NUC153"/>
    <property type="match status" value="1"/>
</dbReference>
<reference evidence="5 6" key="1">
    <citation type="journal article" date="2012" name="PLoS Pathog.">
        <title>The genome of the obligate intracellular parasite Trachipleistophora hominis: new insights into microsporidian genome dynamics and reductive evolution.</title>
        <authorList>
            <person name="Heinz E."/>
            <person name="Williams T.A."/>
            <person name="Nakjang S."/>
            <person name="Noel C.J."/>
            <person name="Swan D.C."/>
            <person name="Goldberg A.V."/>
            <person name="Harris S.R."/>
            <person name="Weinmaier T."/>
            <person name="Markert S."/>
            <person name="Becher D."/>
            <person name="Bernhardt J."/>
            <person name="Dagan T."/>
            <person name="Hacker C."/>
            <person name="Lucocq J.M."/>
            <person name="Schweder T."/>
            <person name="Rattei T."/>
            <person name="Hall N."/>
            <person name="Hirt R.P."/>
            <person name="Embley T.M."/>
        </authorList>
    </citation>
    <scope>NUCLEOTIDE SEQUENCE [LARGE SCALE GENOMIC DNA]</scope>
</reference>
<dbReference type="OrthoDB" id="10341222at2759"/>
<gene>
    <name evidence="5" type="ORF">THOM_2489</name>
</gene>
<keyword evidence="6" id="KW-1185">Reference proteome</keyword>
<protein>
    <recommendedName>
        <fullName evidence="4">NUC153 domain-containing protein</fullName>
    </recommendedName>
</protein>